<sequence length="113" mass="12605">MDSRLQQLHPGRVHPAFHQCLQSRVGRLLRGKRSQRQTGKSRSVQGLKFNLESDQLGTFAGKVSRTGTLANEDDPALLQAGIFHDPSIGWQVGLHYRAHSSSLLWINIHSLQA</sequence>
<reference evidence="1" key="1">
    <citation type="submission" date="2016-10" db="EMBL/GenBank/DDBJ databases">
        <title>Sequence of Gallionella enrichment culture.</title>
        <authorList>
            <person name="Poehlein A."/>
            <person name="Muehling M."/>
            <person name="Daniel R."/>
        </authorList>
    </citation>
    <scope>NUCLEOTIDE SEQUENCE</scope>
</reference>
<dbReference type="EMBL" id="MLJW01009264">
    <property type="protein sequence ID" value="OIQ63149.1"/>
    <property type="molecule type" value="Genomic_DNA"/>
</dbReference>
<evidence type="ECO:0000313" key="1">
    <source>
        <dbReference type="EMBL" id="OIQ63149.1"/>
    </source>
</evidence>
<name>A0A1J5PHW1_9ZZZZ</name>
<dbReference type="AlphaFoldDB" id="A0A1J5PHW1"/>
<gene>
    <name evidence="1" type="ORF">GALL_553130</name>
</gene>
<proteinExistence type="predicted"/>
<organism evidence="1">
    <name type="scientific">mine drainage metagenome</name>
    <dbReference type="NCBI Taxonomy" id="410659"/>
    <lineage>
        <taxon>unclassified sequences</taxon>
        <taxon>metagenomes</taxon>
        <taxon>ecological metagenomes</taxon>
    </lineage>
</organism>
<accession>A0A1J5PHW1</accession>
<comment type="caution">
    <text evidence="1">The sequence shown here is derived from an EMBL/GenBank/DDBJ whole genome shotgun (WGS) entry which is preliminary data.</text>
</comment>
<protein>
    <submittedName>
        <fullName evidence="1">Uncharacterized protein</fullName>
    </submittedName>
</protein>